<feature type="region of interest" description="Disordered" evidence="6">
    <location>
        <begin position="238"/>
        <end position="264"/>
    </location>
</feature>
<feature type="domain" description="Proteasome alpha-type subunits" evidence="7">
    <location>
        <begin position="6"/>
        <end position="28"/>
    </location>
</feature>
<organism evidence="8 9">
    <name type="scientific">Cyanidium caldarium</name>
    <name type="common">Red alga</name>
    <dbReference type="NCBI Taxonomy" id="2771"/>
    <lineage>
        <taxon>Eukaryota</taxon>
        <taxon>Rhodophyta</taxon>
        <taxon>Bangiophyceae</taxon>
        <taxon>Cyanidiales</taxon>
        <taxon>Cyanidiaceae</taxon>
        <taxon>Cyanidium</taxon>
    </lineage>
</organism>
<comment type="subunit">
    <text evidence="5">The 26S proteasome consists of a 20S proteasome core and two 19S regulatory subunits.</text>
</comment>
<keyword evidence="9" id="KW-1185">Reference proteome</keyword>
<evidence type="ECO:0000256" key="4">
    <source>
        <dbReference type="PROSITE-ProRule" id="PRU00808"/>
    </source>
</evidence>
<dbReference type="Gene3D" id="3.60.20.10">
    <property type="entry name" value="Glutamine Phosphoribosylpyrophosphate, subunit 1, domain 1"/>
    <property type="match status" value="1"/>
</dbReference>
<evidence type="ECO:0000313" key="8">
    <source>
        <dbReference type="EMBL" id="KAK4534010.1"/>
    </source>
</evidence>
<comment type="subcellular location">
    <subcellularLocation>
        <location evidence="5">Cytoplasm</location>
    </subcellularLocation>
    <subcellularLocation>
        <location evidence="5">Nucleus</location>
    </subcellularLocation>
</comment>
<evidence type="ECO:0000259" key="7">
    <source>
        <dbReference type="PROSITE" id="PS00388"/>
    </source>
</evidence>
<gene>
    <name evidence="8" type="ORF">CDCA_CDCA01G0035</name>
</gene>
<dbReference type="PROSITE" id="PS51475">
    <property type="entry name" value="PROTEASOME_ALPHA_2"/>
    <property type="match status" value="1"/>
</dbReference>
<dbReference type="Pfam" id="PF00227">
    <property type="entry name" value="Proteasome"/>
    <property type="match status" value="1"/>
</dbReference>
<dbReference type="InterPro" id="IPR035144">
    <property type="entry name" value="Proteasome_alpha1"/>
</dbReference>
<keyword evidence="2 4" id="KW-0647">Proteasome</keyword>
<accession>A0AAV9IPI7</accession>
<dbReference type="CDD" id="cd03749">
    <property type="entry name" value="proteasome_alpha_type_1"/>
    <property type="match status" value="1"/>
</dbReference>
<evidence type="ECO:0000256" key="3">
    <source>
        <dbReference type="ARBA" id="ARBA00023242"/>
    </source>
</evidence>
<dbReference type="GO" id="GO:0005634">
    <property type="term" value="C:nucleus"/>
    <property type="evidence" value="ECO:0007669"/>
    <property type="project" value="UniProtKB-SubCell"/>
</dbReference>
<dbReference type="InterPro" id="IPR029055">
    <property type="entry name" value="Ntn_hydrolases_N"/>
</dbReference>
<reference evidence="8 9" key="1">
    <citation type="submission" date="2022-07" db="EMBL/GenBank/DDBJ databases">
        <title>Genome-wide signatures of adaptation to extreme environments.</title>
        <authorList>
            <person name="Cho C.H."/>
            <person name="Yoon H.S."/>
        </authorList>
    </citation>
    <scope>NUCLEOTIDE SEQUENCE [LARGE SCALE GENOMIC DNA]</scope>
    <source>
        <strain evidence="8 9">DBV 063 E5</strain>
    </source>
</reference>
<dbReference type="InterPro" id="IPR001353">
    <property type="entry name" value="Proteasome_sua/b"/>
</dbReference>
<dbReference type="AlphaFoldDB" id="A0AAV9IPI7"/>
<comment type="caution">
    <text evidence="8">The sequence shown here is derived from an EMBL/GenBank/DDBJ whole genome shotgun (WGS) entry which is preliminary data.</text>
</comment>
<dbReference type="EMBL" id="JANCYW010000001">
    <property type="protein sequence ID" value="KAK4534010.1"/>
    <property type="molecule type" value="Genomic_DNA"/>
</dbReference>
<dbReference type="SMART" id="SM00948">
    <property type="entry name" value="Proteasome_A_N"/>
    <property type="match status" value="1"/>
</dbReference>
<proteinExistence type="inferred from homology"/>
<dbReference type="PANTHER" id="PTHR11599">
    <property type="entry name" value="PROTEASOME SUBUNIT ALPHA/BETA"/>
    <property type="match status" value="1"/>
</dbReference>
<sequence>MLRNQYDTDITTFSPQGRIHQIEYASEAVKQGSAVVGARSGTHAVLACVKRSVSDLASHQRKIFELDTHVGVAVSGIIADARVLSKFMRNECLQHRFAYESAVPVGRLVRHVADYCQRCTQRASKRPFGVGLLVAGVDELGPHLFETCPSGDEYELWAMALGARSQSAKTYLERHLEEVKQAKRDELIRLALAALRETFAAVRDAELTEHNCMVAVVGIEEPFRVYEDAQVAGFLEAIRPAPEPEGGSATGAPSASEERMEDTS</sequence>
<dbReference type="InterPro" id="IPR023332">
    <property type="entry name" value="Proteasome_alpha-type"/>
</dbReference>
<dbReference type="FunFam" id="3.60.20.10:FF:000016">
    <property type="entry name" value="Proteasome subunit alpha type-6"/>
    <property type="match status" value="1"/>
</dbReference>
<dbReference type="GO" id="GO:0005737">
    <property type="term" value="C:cytoplasm"/>
    <property type="evidence" value="ECO:0007669"/>
    <property type="project" value="UniProtKB-SubCell"/>
</dbReference>
<evidence type="ECO:0000256" key="5">
    <source>
        <dbReference type="RuleBase" id="RU000551"/>
    </source>
</evidence>
<evidence type="ECO:0000256" key="6">
    <source>
        <dbReference type="SAM" id="MobiDB-lite"/>
    </source>
</evidence>
<keyword evidence="3 5" id="KW-0539">Nucleus</keyword>
<dbReference type="GO" id="GO:0006511">
    <property type="term" value="P:ubiquitin-dependent protein catabolic process"/>
    <property type="evidence" value="ECO:0007669"/>
    <property type="project" value="InterPro"/>
</dbReference>
<dbReference type="SUPFAM" id="SSF56235">
    <property type="entry name" value="N-terminal nucleophile aminohydrolases (Ntn hydrolases)"/>
    <property type="match status" value="1"/>
</dbReference>
<dbReference type="InterPro" id="IPR000426">
    <property type="entry name" value="Proteasome_asu_N"/>
</dbReference>
<evidence type="ECO:0000313" key="9">
    <source>
        <dbReference type="Proteomes" id="UP001301350"/>
    </source>
</evidence>
<protein>
    <recommendedName>
        <fullName evidence="5">Proteasome subunit alpha type</fullName>
    </recommendedName>
</protein>
<comment type="similarity">
    <text evidence="4 5">Belongs to the peptidase T1A family.</text>
</comment>
<dbReference type="Pfam" id="PF10584">
    <property type="entry name" value="Proteasome_A_N"/>
    <property type="match status" value="1"/>
</dbReference>
<evidence type="ECO:0000256" key="2">
    <source>
        <dbReference type="ARBA" id="ARBA00022942"/>
    </source>
</evidence>
<dbReference type="Proteomes" id="UP001301350">
    <property type="component" value="Unassembled WGS sequence"/>
</dbReference>
<dbReference type="PROSITE" id="PS00388">
    <property type="entry name" value="PROTEASOME_ALPHA_1"/>
    <property type="match status" value="1"/>
</dbReference>
<name>A0AAV9IPI7_CYACA</name>
<dbReference type="InterPro" id="IPR050115">
    <property type="entry name" value="Proteasome_alpha"/>
</dbReference>
<evidence type="ECO:0000256" key="1">
    <source>
        <dbReference type="ARBA" id="ARBA00022490"/>
    </source>
</evidence>
<dbReference type="GO" id="GO:0019773">
    <property type="term" value="C:proteasome core complex, alpha-subunit complex"/>
    <property type="evidence" value="ECO:0007669"/>
    <property type="project" value="UniProtKB-UniRule"/>
</dbReference>
<keyword evidence="1 5" id="KW-0963">Cytoplasm</keyword>